<evidence type="ECO:0000313" key="3">
    <source>
        <dbReference type="EMBL" id="MDY0883571.1"/>
    </source>
</evidence>
<accession>A0ABU5EBN7</accession>
<evidence type="ECO:0000256" key="1">
    <source>
        <dbReference type="SAM" id="MobiDB-lite"/>
    </source>
</evidence>
<sequence length="212" mass="23279">MMKTSPIMLLLVALTFLLSATGALAQSDEGTDQSQPGVGSGESTDGMQPDVDGNSMQMTGQTPGMMSPEDMMKGGMMHGAGMCPMMGMMNMMRMAHHGGGMAHEESIDHIEGRIAYLKAEIRITPNQEDKWNTFAEALRKAAMQKNMMNGQRSGERSMPWQDRLARHEERLQSRLDLLKSVKEAADPLFASFSDDQRKLANELLAGPMGIIR</sequence>
<proteinExistence type="predicted"/>
<comment type="caution">
    <text evidence="3">The sequence shown here is derived from an EMBL/GenBank/DDBJ whole genome shotgun (WGS) entry which is preliminary data.</text>
</comment>
<evidence type="ECO:0000256" key="2">
    <source>
        <dbReference type="SAM" id="SignalP"/>
    </source>
</evidence>
<feature type="chain" id="PRO_5046551376" evidence="2">
    <location>
        <begin position="26"/>
        <end position="212"/>
    </location>
</feature>
<name>A0ABU5EBN7_9PROT</name>
<dbReference type="EMBL" id="JAXCLW010000002">
    <property type="protein sequence ID" value="MDY0883571.1"/>
    <property type="molecule type" value="Genomic_DNA"/>
</dbReference>
<protein>
    <submittedName>
        <fullName evidence="3">Spy/CpxP family protein refolding chaperone</fullName>
    </submittedName>
</protein>
<feature type="signal peptide" evidence="2">
    <location>
        <begin position="1"/>
        <end position="25"/>
    </location>
</feature>
<dbReference type="InterPro" id="IPR012899">
    <property type="entry name" value="LTXXQ"/>
</dbReference>
<keyword evidence="2" id="KW-0732">Signal</keyword>
<dbReference type="RefSeq" id="WP_320508601.1">
    <property type="nucleotide sequence ID" value="NZ_JAXCLW010000002.1"/>
</dbReference>
<keyword evidence="4" id="KW-1185">Reference proteome</keyword>
<dbReference type="Pfam" id="PF07813">
    <property type="entry name" value="LTXXQ"/>
    <property type="match status" value="1"/>
</dbReference>
<feature type="region of interest" description="Disordered" evidence="1">
    <location>
        <begin position="26"/>
        <end position="68"/>
    </location>
</feature>
<feature type="compositionally biased region" description="Polar residues" evidence="1">
    <location>
        <begin position="32"/>
        <end position="46"/>
    </location>
</feature>
<feature type="compositionally biased region" description="Polar residues" evidence="1">
    <location>
        <begin position="54"/>
        <end position="64"/>
    </location>
</feature>
<gene>
    <name evidence="3" type="ORF">SMD27_12010</name>
</gene>
<reference evidence="3 4" key="1">
    <citation type="journal article" date="2016" name="Antonie Van Leeuwenhoek">
        <title>Dongia soli sp. nov., isolated from soil from Dokdo, Korea.</title>
        <authorList>
            <person name="Kim D.U."/>
            <person name="Lee H."/>
            <person name="Kim H."/>
            <person name="Kim S.G."/>
            <person name="Ka J.O."/>
        </authorList>
    </citation>
    <scope>NUCLEOTIDE SEQUENCE [LARGE SCALE GENOMIC DNA]</scope>
    <source>
        <strain evidence="3 4">D78</strain>
    </source>
</reference>
<evidence type="ECO:0000313" key="4">
    <source>
        <dbReference type="Proteomes" id="UP001279642"/>
    </source>
</evidence>
<dbReference type="Proteomes" id="UP001279642">
    <property type="component" value="Unassembled WGS sequence"/>
</dbReference>
<organism evidence="3 4">
    <name type="scientific">Dongia soli</name>
    <dbReference type="NCBI Taxonomy" id="600628"/>
    <lineage>
        <taxon>Bacteria</taxon>
        <taxon>Pseudomonadati</taxon>
        <taxon>Pseudomonadota</taxon>
        <taxon>Alphaproteobacteria</taxon>
        <taxon>Rhodospirillales</taxon>
        <taxon>Dongiaceae</taxon>
        <taxon>Dongia</taxon>
    </lineage>
</organism>